<dbReference type="EMBL" id="AM167904">
    <property type="protein sequence ID" value="CAJ50759.1"/>
    <property type="molecule type" value="Genomic_DNA"/>
</dbReference>
<evidence type="ECO:0000256" key="1">
    <source>
        <dbReference type="ARBA" id="ARBA00009437"/>
    </source>
</evidence>
<proteinExistence type="inferred from homology"/>
<dbReference type="InterPro" id="IPR036390">
    <property type="entry name" value="WH_DNA-bd_sf"/>
</dbReference>
<dbReference type="GO" id="GO:0043565">
    <property type="term" value="F:sequence-specific DNA binding"/>
    <property type="evidence" value="ECO:0007669"/>
    <property type="project" value="TreeGrafter"/>
</dbReference>
<name>Q2KUA1_BORA1</name>
<sequence length="299" mass="33034">MPFPLVKLPPLDLVRGFVAVARRMSITQAAQDLHVTQSAVSRQIRSLEAHLGVALLTRGFRSVSLTPEGAQLFRLADPWLTELGELSAQWRTPGRRLPVTVTTTIGVASLWLLPRLGAFQAEHPDIDVRVAADNRIMDLDREGVEIAIRYCTAEHVSEEAHWLFGETVLPVAHPSFDLPSLDAAALRELVLLEFDDPTRPWLQWGTWLDARGLSRVRPKSILRFNQYDQVVHAALAGNGVALGRCALIAPMLAQGRLRPVGGEEPGDTPLAYWLVRNPRRPSRDADVVANWLLAQAASP</sequence>
<dbReference type="PANTHER" id="PTHR30537:SF26">
    <property type="entry name" value="GLYCINE CLEAVAGE SYSTEM TRANSCRIPTIONAL ACTIVATOR"/>
    <property type="match status" value="1"/>
</dbReference>
<dbReference type="InterPro" id="IPR036388">
    <property type="entry name" value="WH-like_DNA-bd_sf"/>
</dbReference>
<dbReference type="FunFam" id="1.10.10.10:FF:000001">
    <property type="entry name" value="LysR family transcriptional regulator"/>
    <property type="match status" value="1"/>
</dbReference>
<reference evidence="6 7" key="1">
    <citation type="journal article" date="2006" name="J. Bacteriol.">
        <title>Comparison of the genome sequence of the poultry pathogen Bordetella avium with those of B. bronchiseptica, B. pertussis, and B. parapertussis reveals extensive diversity in surface structures associated with host interaction.</title>
        <authorList>
            <person name="Sebaihia M."/>
            <person name="Preston A."/>
            <person name="Maskell D.J."/>
            <person name="Kuzmiak H."/>
            <person name="Connell T.D."/>
            <person name="King N.D."/>
            <person name="Orndorff P.E."/>
            <person name="Miyamoto D.M."/>
            <person name="Thomson N.R."/>
            <person name="Harris D."/>
            <person name="Goble A."/>
            <person name="Lord A."/>
            <person name="Murphy L."/>
            <person name="Quail M.A."/>
            <person name="Rutter S."/>
            <person name="Squares R."/>
            <person name="Squares S."/>
            <person name="Woodward J."/>
            <person name="Parkhill J."/>
            <person name="Temple L.M."/>
        </authorList>
    </citation>
    <scope>NUCLEOTIDE SEQUENCE [LARGE SCALE GENOMIC DNA]</scope>
    <source>
        <strain evidence="6 7">197N</strain>
    </source>
</reference>
<dbReference type="Pfam" id="PF00126">
    <property type="entry name" value="HTH_1"/>
    <property type="match status" value="1"/>
</dbReference>
<dbReference type="InterPro" id="IPR058163">
    <property type="entry name" value="LysR-type_TF_proteobact-type"/>
</dbReference>
<dbReference type="AlphaFoldDB" id="Q2KUA1"/>
<dbReference type="Pfam" id="PF03466">
    <property type="entry name" value="LysR_substrate"/>
    <property type="match status" value="1"/>
</dbReference>
<evidence type="ECO:0000256" key="2">
    <source>
        <dbReference type="ARBA" id="ARBA00023015"/>
    </source>
</evidence>
<keyword evidence="7" id="KW-1185">Reference proteome</keyword>
<dbReference type="eggNOG" id="COG0583">
    <property type="taxonomic scope" value="Bacteria"/>
</dbReference>
<dbReference type="InterPro" id="IPR005119">
    <property type="entry name" value="LysR_subst-bd"/>
</dbReference>
<dbReference type="Gene3D" id="3.40.190.10">
    <property type="entry name" value="Periplasmic binding protein-like II"/>
    <property type="match status" value="2"/>
</dbReference>
<dbReference type="KEGG" id="bav:BAV3150"/>
<dbReference type="SUPFAM" id="SSF53850">
    <property type="entry name" value="Periplasmic binding protein-like II"/>
    <property type="match status" value="1"/>
</dbReference>
<dbReference type="OrthoDB" id="8688993at2"/>
<dbReference type="GO" id="GO:0006351">
    <property type="term" value="P:DNA-templated transcription"/>
    <property type="evidence" value="ECO:0007669"/>
    <property type="project" value="TreeGrafter"/>
</dbReference>
<dbReference type="HOGENOM" id="CLU_039613_37_0_4"/>
<evidence type="ECO:0000313" key="7">
    <source>
        <dbReference type="Proteomes" id="UP000001977"/>
    </source>
</evidence>
<dbReference type="Proteomes" id="UP000001977">
    <property type="component" value="Chromosome"/>
</dbReference>
<keyword evidence="2" id="KW-0805">Transcription regulation</keyword>
<dbReference type="PROSITE" id="PS50931">
    <property type="entry name" value="HTH_LYSR"/>
    <property type="match status" value="1"/>
</dbReference>
<dbReference type="InterPro" id="IPR000847">
    <property type="entry name" value="LysR_HTH_N"/>
</dbReference>
<comment type="similarity">
    <text evidence="1">Belongs to the LysR transcriptional regulatory family.</text>
</comment>
<keyword evidence="4" id="KW-0804">Transcription</keyword>
<accession>Q2KUA1</accession>
<dbReference type="CDD" id="cd08432">
    <property type="entry name" value="PBP2_GcdR_TrpI_HvrB_AmpR_like"/>
    <property type="match status" value="1"/>
</dbReference>
<gene>
    <name evidence="6" type="ordered locus">BAV3150</name>
</gene>
<dbReference type="PRINTS" id="PR00039">
    <property type="entry name" value="HTHLYSR"/>
</dbReference>
<protein>
    <submittedName>
        <fullName evidence="6">LysR-family transcriptional regulator</fullName>
    </submittedName>
</protein>
<dbReference type="STRING" id="360910.BAV3150"/>
<dbReference type="SUPFAM" id="SSF46785">
    <property type="entry name" value="Winged helix' DNA-binding domain"/>
    <property type="match status" value="1"/>
</dbReference>
<dbReference type="PANTHER" id="PTHR30537">
    <property type="entry name" value="HTH-TYPE TRANSCRIPTIONAL REGULATOR"/>
    <property type="match status" value="1"/>
</dbReference>
<evidence type="ECO:0000256" key="3">
    <source>
        <dbReference type="ARBA" id="ARBA00023125"/>
    </source>
</evidence>
<organism evidence="6 7">
    <name type="scientific">Bordetella avium (strain 197N)</name>
    <dbReference type="NCBI Taxonomy" id="360910"/>
    <lineage>
        <taxon>Bacteria</taxon>
        <taxon>Pseudomonadati</taxon>
        <taxon>Pseudomonadota</taxon>
        <taxon>Betaproteobacteria</taxon>
        <taxon>Burkholderiales</taxon>
        <taxon>Alcaligenaceae</taxon>
        <taxon>Bordetella</taxon>
    </lineage>
</organism>
<dbReference type="GO" id="GO:0003700">
    <property type="term" value="F:DNA-binding transcription factor activity"/>
    <property type="evidence" value="ECO:0007669"/>
    <property type="project" value="InterPro"/>
</dbReference>
<evidence type="ECO:0000256" key="4">
    <source>
        <dbReference type="ARBA" id="ARBA00023163"/>
    </source>
</evidence>
<dbReference type="Gene3D" id="1.10.10.10">
    <property type="entry name" value="Winged helix-like DNA-binding domain superfamily/Winged helix DNA-binding domain"/>
    <property type="match status" value="1"/>
</dbReference>
<dbReference type="RefSeq" id="WP_012418787.1">
    <property type="nucleotide sequence ID" value="NC_010645.1"/>
</dbReference>
<keyword evidence="3" id="KW-0238">DNA-binding</keyword>
<evidence type="ECO:0000313" key="6">
    <source>
        <dbReference type="EMBL" id="CAJ50759.1"/>
    </source>
</evidence>
<feature type="domain" description="HTH lysR-type" evidence="5">
    <location>
        <begin position="9"/>
        <end position="66"/>
    </location>
</feature>
<evidence type="ECO:0000259" key="5">
    <source>
        <dbReference type="PROSITE" id="PS50931"/>
    </source>
</evidence>